<accession>A0ABV5LQZ0</accession>
<feature type="transmembrane region" description="Helical" evidence="1">
    <location>
        <begin position="20"/>
        <end position="39"/>
    </location>
</feature>
<keyword evidence="1" id="KW-1133">Transmembrane helix</keyword>
<reference evidence="2 3" key="1">
    <citation type="submission" date="2024-09" db="EMBL/GenBank/DDBJ databases">
        <authorList>
            <person name="Sun Q."/>
            <person name="Mori K."/>
        </authorList>
    </citation>
    <scope>NUCLEOTIDE SEQUENCE [LARGE SCALE GENOMIC DNA]</scope>
    <source>
        <strain evidence="2 3">TISTR 1856</strain>
    </source>
</reference>
<protein>
    <recommendedName>
        <fullName evidence="4">Integral membrane protein</fullName>
    </recommendedName>
</protein>
<feature type="transmembrane region" description="Helical" evidence="1">
    <location>
        <begin position="51"/>
        <end position="72"/>
    </location>
</feature>
<dbReference type="RefSeq" id="WP_380138231.1">
    <property type="nucleotide sequence ID" value="NZ_JBHLUI010000009.1"/>
</dbReference>
<evidence type="ECO:0008006" key="4">
    <source>
        <dbReference type="Google" id="ProtNLM"/>
    </source>
</evidence>
<sequence length="123" mass="12797">MPLPPAPPSPSASPSLRAAVVLRPAMIAYAANCGLGLAVASGRVHLGGFRWVHHALYVLTVTTTGLGALALLQRRDRALLRLLPVALPLALVPRVPARSRGHVLVALSAAPFYAAACRSGRGR</sequence>
<dbReference type="Proteomes" id="UP001589748">
    <property type="component" value="Unassembled WGS sequence"/>
</dbReference>
<evidence type="ECO:0000313" key="3">
    <source>
        <dbReference type="Proteomes" id="UP001589748"/>
    </source>
</evidence>
<gene>
    <name evidence="2" type="ORF">ACFFVI_05940</name>
</gene>
<evidence type="ECO:0000313" key="2">
    <source>
        <dbReference type="EMBL" id="MFB9376503.1"/>
    </source>
</evidence>
<comment type="caution">
    <text evidence="2">The sequence shown here is derived from an EMBL/GenBank/DDBJ whole genome shotgun (WGS) entry which is preliminary data.</text>
</comment>
<dbReference type="EMBL" id="JBHMDM010000003">
    <property type="protein sequence ID" value="MFB9376503.1"/>
    <property type="molecule type" value="Genomic_DNA"/>
</dbReference>
<keyword evidence="1" id="KW-0472">Membrane</keyword>
<keyword evidence="3" id="KW-1185">Reference proteome</keyword>
<proteinExistence type="predicted"/>
<keyword evidence="1" id="KW-0812">Transmembrane</keyword>
<evidence type="ECO:0000256" key="1">
    <source>
        <dbReference type="SAM" id="Phobius"/>
    </source>
</evidence>
<name>A0ABV5LQZ0_9ACTN</name>
<organism evidence="2 3">
    <name type="scientific">Kineococcus gynurae</name>
    <dbReference type="NCBI Taxonomy" id="452979"/>
    <lineage>
        <taxon>Bacteria</taxon>
        <taxon>Bacillati</taxon>
        <taxon>Actinomycetota</taxon>
        <taxon>Actinomycetes</taxon>
        <taxon>Kineosporiales</taxon>
        <taxon>Kineosporiaceae</taxon>
        <taxon>Kineococcus</taxon>
    </lineage>
</organism>